<comment type="caution">
    <text evidence="1">The sequence shown here is derived from an EMBL/GenBank/DDBJ whole genome shotgun (WGS) entry which is preliminary data.</text>
</comment>
<reference evidence="1" key="1">
    <citation type="submission" date="2023-06" db="EMBL/GenBank/DDBJ databases">
        <title>Genome-scale phylogeny and comparative genomics of the fungal order Sordariales.</title>
        <authorList>
            <consortium name="Lawrence Berkeley National Laboratory"/>
            <person name="Hensen N."/>
            <person name="Bonometti L."/>
            <person name="Westerberg I."/>
            <person name="Brannstrom I.O."/>
            <person name="Guillou S."/>
            <person name="Cros-Aarteil S."/>
            <person name="Calhoun S."/>
            <person name="Haridas S."/>
            <person name="Kuo A."/>
            <person name="Mondo S."/>
            <person name="Pangilinan J."/>
            <person name="Riley R."/>
            <person name="Labutti K."/>
            <person name="Andreopoulos B."/>
            <person name="Lipzen A."/>
            <person name="Chen C."/>
            <person name="Yanf M."/>
            <person name="Daum C."/>
            <person name="Ng V."/>
            <person name="Clum A."/>
            <person name="Steindorff A."/>
            <person name="Ohm R."/>
            <person name="Martin F."/>
            <person name="Silar P."/>
            <person name="Natvig D."/>
            <person name="Lalanne C."/>
            <person name="Gautier V."/>
            <person name="Ament-Velasquez S.L."/>
            <person name="Kruys A."/>
            <person name="Hutchinson M.I."/>
            <person name="Powell A.J."/>
            <person name="Barry K."/>
            <person name="Miller A.N."/>
            <person name="Grigoriev I.V."/>
            <person name="Debuchy R."/>
            <person name="Gladieux P."/>
            <person name="Thoren M.H."/>
            <person name="Johannesson H."/>
        </authorList>
    </citation>
    <scope>NUCLEOTIDE SEQUENCE</scope>
    <source>
        <strain evidence="1">8032-3</strain>
    </source>
</reference>
<evidence type="ECO:0000313" key="1">
    <source>
        <dbReference type="EMBL" id="KAK1769796.1"/>
    </source>
</evidence>
<keyword evidence="2" id="KW-1185">Reference proteome</keyword>
<dbReference type="PANTHER" id="PTHR21310:SF37">
    <property type="entry name" value="AMINOGLYCOSIDE PHOSPHOTRANSFERASE DOMAIN-CONTAINING PROTEIN"/>
    <property type="match status" value="1"/>
</dbReference>
<name>A0AAJ0FIP4_9PEZI</name>
<accession>A0AAJ0FIP4</accession>
<dbReference type="Proteomes" id="UP001244011">
    <property type="component" value="Unassembled WGS sequence"/>
</dbReference>
<dbReference type="GeneID" id="85310308"/>
<dbReference type="InterPro" id="IPR051678">
    <property type="entry name" value="AGP_Transferase"/>
</dbReference>
<sequence>MLQLSQLTFPRIGAISKHSKSGGWAVSGRPLTYNMNELVTVAGYPVDAFPTTPFDCASDSFTAIANEHLTHLETHRNVATSKTDAQWRFSARCFFKKLNPKHCVDNTSLFMLFCDDLRLSNMLADPETLRITAVIDFEFTNAMPAQFAQDPPWWLLLAPSSDWFEGNKQDEFMELFVPRMEQFIQAVEWAEERSPSSNDPRLSAQMRDSWATGRFWFNYASRNSLDLDFIYHRALHPYVSGQVELDKELRADMAEFAKRKMEHLAEYREEKRKNDARSEK</sequence>
<evidence type="ECO:0008006" key="3">
    <source>
        <dbReference type="Google" id="ProtNLM"/>
    </source>
</evidence>
<protein>
    <recommendedName>
        <fullName evidence="3">Aminoglycoside phosphotransferase domain-containing protein</fullName>
    </recommendedName>
</protein>
<dbReference type="AlphaFoldDB" id="A0AAJ0FIP4"/>
<organism evidence="1 2">
    <name type="scientific">Phialemonium atrogriseum</name>
    <dbReference type="NCBI Taxonomy" id="1093897"/>
    <lineage>
        <taxon>Eukaryota</taxon>
        <taxon>Fungi</taxon>
        <taxon>Dikarya</taxon>
        <taxon>Ascomycota</taxon>
        <taxon>Pezizomycotina</taxon>
        <taxon>Sordariomycetes</taxon>
        <taxon>Sordariomycetidae</taxon>
        <taxon>Cephalothecales</taxon>
        <taxon>Cephalothecaceae</taxon>
        <taxon>Phialemonium</taxon>
    </lineage>
</organism>
<gene>
    <name evidence="1" type="ORF">QBC33DRAFT_529139</name>
</gene>
<dbReference type="PANTHER" id="PTHR21310">
    <property type="entry name" value="AMINOGLYCOSIDE PHOSPHOTRANSFERASE-RELATED-RELATED"/>
    <property type="match status" value="1"/>
</dbReference>
<dbReference type="RefSeq" id="XP_060286009.1">
    <property type="nucleotide sequence ID" value="XM_060427121.1"/>
</dbReference>
<proteinExistence type="predicted"/>
<dbReference type="EMBL" id="MU839001">
    <property type="protein sequence ID" value="KAK1769796.1"/>
    <property type="molecule type" value="Genomic_DNA"/>
</dbReference>
<evidence type="ECO:0000313" key="2">
    <source>
        <dbReference type="Proteomes" id="UP001244011"/>
    </source>
</evidence>